<accession>A0A9W6NX28</accession>
<evidence type="ECO:0000256" key="1">
    <source>
        <dbReference type="SAM" id="Phobius"/>
    </source>
</evidence>
<dbReference type="EMBL" id="BSFQ01000012">
    <property type="protein sequence ID" value="GLL12087.1"/>
    <property type="molecule type" value="Genomic_DNA"/>
</dbReference>
<comment type="caution">
    <text evidence="2">The sequence shown here is derived from an EMBL/GenBank/DDBJ whole genome shotgun (WGS) entry which is preliminary data.</text>
</comment>
<evidence type="ECO:0000313" key="3">
    <source>
        <dbReference type="Proteomes" id="UP001143463"/>
    </source>
</evidence>
<keyword evidence="3" id="KW-1185">Reference proteome</keyword>
<dbReference type="AlphaFoldDB" id="A0A9W6NX28"/>
<dbReference type="Proteomes" id="UP001143463">
    <property type="component" value="Unassembled WGS sequence"/>
</dbReference>
<gene>
    <name evidence="2" type="ORF">GCM10017577_32280</name>
</gene>
<evidence type="ECO:0000313" key="2">
    <source>
        <dbReference type="EMBL" id="GLL12087.1"/>
    </source>
</evidence>
<keyword evidence="1" id="KW-0812">Transmembrane</keyword>
<dbReference type="RefSeq" id="WP_037045809.1">
    <property type="nucleotide sequence ID" value="NZ_BAAAUZ010000020.1"/>
</dbReference>
<keyword evidence="1" id="KW-0472">Membrane</keyword>
<name>A0A9W6NX28_9PSEU</name>
<reference evidence="2" key="1">
    <citation type="journal article" date="2014" name="Int. J. Syst. Evol. Microbiol.">
        <title>Complete genome sequence of Corynebacterium casei LMG S-19264T (=DSM 44701T), isolated from a smear-ripened cheese.</title>
        <authorList>
            <consortium name="US DOE Joint Genome Institute (JGI-PGF)"/>
            <person name="Walter F."/>
            <person name="Albersmeier A."/>
            <person name="Kalinowski J."/>
            <person name="Ruckert C."/>
        </authorList>
    </citation>
    <scope>NUCLEOTIDE SEQUENCE</scope>
    <source>
        <strain evidence="2">VKM Ac-1069</strain>
    </source>
</reference>
<organism evidence="2 3">
    <name type="scientific">Pseudonocardia halophobica</name>
    <dbReference type="NCBI Taxonomy" id="29401"/>
    <lineage>
        <taxon>Bacteria</taxon>
        <taxon>Bacillati</taxon>
        <taxon>Actinomycetota</taxon>
        <taxon>Actinomycetes</taxon>
        <taxon>Pseudonocardiales</taxon>
        <taxon>Pseudonocardiaceae</taxon>
        <taxon>Pseudonocardia</taxon>
    </lineage>
</organism>
<reference evidence="2" key="2">
    <citation type="submission" date="2023-01" db="EMBL/GenBank/DDBJ databases">
        <authorList>
            <person name="Sun Q."/>
            <person name="Evtushenko L."/>
        </authorList>
    </citation>
    <scope>NUCLEOTIDE SEQUENCE</scope>
    <source>
        <strain evidence="2">VKM Ac-1069</strain>
    </source>
</reference>
<sequence>MSVVQTVLVFVLPPLVIYAVVALLTVARKTAKRPKYRTGEKWDYEPVLWTANPQGAHLPAHVEHIEPADGVATTGGARGHW</sequence>
<proteinExistence type="predicted"/>
<keyword evidence="1" id="KW-1133">Transmembrane helix</keyword>
<protein>
    <submittedName>
        <fullName evidence="2">Uncharacterized protein</fullName>
    </submittedName>
</protein>
<feature type="transmembrane region" description="Helical" evidence="1">
    <location>
        <begin position="6"/>
        <end position="27"/>
    </location>
</feature>